<dbReference type="EMBL" id="CADCWP010000051">
    <property type="protein sequence ID" value="CAA9562488.1"/>
    <property type="molecule type" value="Genomic_DNA"/>
</dbReference>
<dbReference type="AlphaFoldDB" id="A0A6J4UWF0"/>
<dbReference type="GO" id="GO:0016787">
    <property type="term" value="F:hydrolase activity"/>
    <property type="evidence" value="ECO:0007669"/>
    <property type="project" value="UniProtKB-KW"/>
</dbReference>
<organism evidence="2">
    <name type="scientific">uncultured Truepera sp</name>
    <dbReference type="NCBI Taxonomy" id="543023"/>
    <lineage>
        <taxon>Bacteria</taxon>
        <taxon>Thermotogati</taxon>
        <taxon>Deinococcota</taxon>
        <taxon>Deinococci</taxon>
        <taxon>Trueperales</taxon>
        <taxon>Trueperaceae</taxon>
        <taxon>Truepera</taxon>
        <taxon>environmental samples</taxon>
    </lineage>
</organism>
<dbReference type="InterPro" id="IPR036866">
    <property type="entry name" value="RibonucZ/Hydroxyglut_hydro"/>
</dbReference>
<keyword evidence="2" id="KW-0378">Hydrolase</keyword>
<dbReference type="SUPFAM" id="SSF56281">
    <property type="entry name" value="Metallo-hydrolase/oxidoreductase"/>
    <property type="match status" value="1"/>
</dbReference>
<proteinExistence type="predicted"/>
<reference evidence="2" key="1">
    <citation type="submission" date="2020-02" db="EMBL/GenBank/DDBJ databases">
        <authorList>
            <person name="Meier V. D."/>
        </authorList>
    </citation>
    <scope>NUCLEOTIDE SEQUENCE</scope>
    <source>
        <strain evidence="2">AVDCRST_MAG86</strain>
    </source>
</reference>
<evidence type="ECO:0000313" key="2">
    <source>
        <dbReference type="EMBL" id="CAA9562488.1"/>
    </source>
</evidence>
<dbReference type="Gene3D" id="3.60.15.10">
    <property type="entry name" value="Ribonuclease Z/Hydroxyacylglutathione hydrolase-like"/>
    <property type="match status" value="1"/>
</dbReference>
<protein>
    <submittedName>
        <fullName evidence="2">MBL-fold metallo-hydrolase superfamily</fullName>
    </submittedName>
</protein>
<accession>A0A6J4UWF0</accession>
<dbReference type="Pfam" id="PF00753">
    <property type="entry name" value="Lactamase_B"/>
    <property type="match status" value="1"/>
</dbReference>
<dbReference type="PANTHER" id="PTHR42951:SF22">
    <property type="entry name" value="METALLO BETA-LACTAMASE SUPERFAMILY LIPOPROTEIN"/>
    <property type="match status" value="1"/>
</dbReference>
<dbReference type="InterPro" id="IPR037482">
    <property type="entry name" value="ST1585_MBL-fold"/>
</dbReference>
<dbReference type="CDD" id="cd07726">
    <property type="entry name" value="ST1585-like_MBL-fold"/>
    <property type="match status" value="1"/>
</dbReference>
<dbReference type="SMART" id="SM00849">
    <property type="entry name" value="Lactamase_B"/>
    <property type="match status" value="1"/>
</dbReference>
<dbReference type="InterPro" id="IPR001279">
    <property type="entry name" value="Metallo-B-lactamas"/>
</dbReference>
<dbReference type="InterPro" id="IPR050855">
    <property type="entry name" value="NDM-1-like"/>
</dbReference>
<gene>
    <name evidence="2" type="ORF">AVDCRST_MAG86-753</name>
</gene>
<name>A0A6J4UWF0_9DEIN</name>
<feature type="domain" description="Metallo-beta-lactamase" evidence="1">
    <location>
        <begin position="32"/>
        <end position="230"/>
    </location>
</feature>
<sequence>MNGPVVEPGIPRVQDLGGLFLLDTEHMGYTGTVGVYLLPGAAGTFALIESGPGSTLGTVLAGVQEAGFVPEKLTGVLLTHIHLDHAGAAGTLARRYGAEVYVHENGAGHLVDPSRLLESAGRIYGDRMGELWGEMEGLPQHLLRPVRDGDTLQILGHRIGVLHTPGHASHHVSYSLGKTRLFTGDAAGIRLPGAATVRPALPPPELDLDAWSRSVQALRQAGPEELLLTHFGREGDVDAHFRELERQHRIWSETILDGMNAGEDDEALAARVTKLSREALEAEGASEATTARHSVTSSDTMTVMGVKRYWQKLHPERLGS</sequence>
<evidence type="ECO:0000259" key="1">
    <source>
        <dbReference type="SMART" id="SM00849"/>
    </source>
</evidence>
<dbReference type="PANTHER" id="PTHR42951">
    <property type="entry name" value="METALLO-BETA-LACTAMASE DOMAIN-CONTAINING"/>
    <property type="match status" value="1"/>
</dbReference>